<keyword evidence="7" id="KW-0472">Membrane</keyword>
<dbReference type="SUPFAM" id="SSF57586">
    <property type="entry name" value="TNF receptor-like"/>
    <property type="match status" value="3"/>
</dbReference>
<dbReference type="PROSITE" id="PS50050">
    <property type="entry name" value="TNFR_NGFR_2"/>
    <property type="match status" value="2"/>
</dbReference>
<dbReference type="GO" id="GO:0043235">
    <property type="term" value="C:receptor complex"/>
    <property type="evidence" value="ECO:0007669"/>
    <property type="project" value="TreeGrafter"/>
</dbReference>
<evidence type="ECO:0000313" key="11">
    <source>
        <dbReference type="Ensembl" id="ENSSFOP00015043557.1"/>
    </source>
</evidence>
<keyword evidence="7" id="KW-1133">Transmembrane helix</keyword>
<dbReference type="GeneTree" id="ENSGT00940000159540"/>
<dbReference type="GO" id="GO:0043120">
    <property type="term" value="F:tumor necrosis factor binding"/>
    <property type="evidence" value="ECO:0007669"/>
    <property type="project" value="TreeGrafter"/>
</dbReference>
<dbReference type="InterPro" id="IPR000488">
    <property type="entry name" value="Death_dom"/>
</dbReference>
<comment type="caution">
    <text evidence="6">Lacks conserved residue(s) required for the propagation of feature annotation.</text>
</comment>
<keyword evidence="1" id="KW-0053">Apoptosis</keyword>
<reference evidence="11 12" key="1">
    <citation type="submission" date="2019-04" db="EMBL/GenBank/DDBJ databases">
        <authorList>
            <consortium name="Wellcome Sanger Institute Data Sharing"/>
        </authorList>
    </citation>
    <scope>NUCLEOTIDE SEQUENCE [LARGE SCALE GENOMIC DNA]</scope>
</reference>
<dbReference type="SMART" id="SM00005">
    <property type="entry name" value="DEATH"/>
    <property type="match status" value="1"/>
</dbReference>
<evidence type="ECO:0000256" key="7">
    <source>
        <dbReference type="SAM" id="Phobius"/>
    </source>
</evidence>
<dbReference type="AlphaFoldDB" id="A0A8C9T8K6"/>
<evidence type="ECO:0000256" key="3">
    <source>
        <dbReference type="ARBA" id="ARBA00022737"/>
    </source>
</evidence>
<keyword evidence="12" id="KW-1185">Reference proteome</keyword>
<gene>
    <name evidence="11" type="primary">tnfrsf1a</name>
</gene>
<dbReference type="SMART" id="SM00208">
    <property type="entry name" value="TNFR"/>
    <property type="match status" value="4"/>
</dbReference>
<evidence type="ECO:0000256" key="2">
    <source>
        <dbReference type="ARBA" id="ARBA00022729"/>
    </source>
</evidence>
<evidence type="ECO:0000256" key="6">
    <source>
        <dbReference type="PROSITE-ProRule" id="PRU00206"/>
    </source>
</evidence>
<proteinExistence type="predicted"/>
<feature type="domain" description="Death" evidence="9">
    <location>
        <begin position="308"/>
        <end position="398"/>
    </location>
</feature>
<accession>A0A8C9T8K6</accession>
<organism evidence="11 12">
    <name type="scientific">Scleropages formosus</name>
    <name type="common">Asian bonytongue</name>
    <name type="synonym">Osteoglossum formosum</name>
    <dbReference type="NCBI Taxonomy" id="113540"/>
    <lineage>
        <taxon>Eukaryota</taxon>
        <taxon>Metazoa</taxon>
        <taxon>Chordata</taxon>
        <taxon>Craniata</taxon>
        <taxon>Vertebrata</taxon>
        <taxon>Euteleostomi</taxon>
        <taxon>Actinopterygii</taxon>
        <taxon>Neopterygii</taxon>
        <taxon>Teleostei</taxon>
        <taxon>Osteoglossocephala</taxon>
        <taxon>Osteoglossomorpha</taxon>
        <taxon>Osteoglossiformes</taxon>
        <taxon>Osteoglossidae</taxon>
        <taxon>Scleropages</taxon>
    </lineage>
</organism>
<dbReference type="GO" id="GO:0006954">
    <property type="term" value="P:inflammatory response"/>
    <property type="evidence" value="ECO:0007669"/>
    <property type="project" value="TreeGrafter"/>
</dbReference>
<keyword evidence="3" id="KW-0677">Repeat</keyword>
<feature type="signal peptide" evidence="8">
    <location>
        <begin position="1"/>
        <end position="31"/>
    </location>
</feature>
<evidence type="ECO:0000256" key="8">
    <source>
        <dbReference type="SAM" id="SignalP"/>
    </source>
</evidence>
<dbReference type="GeneID" id="108925658"/>
<reference evidence="11" key="2">
    <citation type="submission" date="2025-08" db="UniProtKB">
        <authorList>
            <consortium name="Ensembl"/>
        </authorList>
    </citation>
    <scope>IDENTIFICATION</scope>
</reference>
<dbReference type="Pfam" id="PF00020">
    <property type="entry name" value="TNFR_c6"/>
    <property type="match status" value="2"/>
</dbReference>
<dbReference type="Proteomes" id="UP000694397">
    <property type="component" value="Chromosome 18"/>
</dbReference>
<sequence length="403" mass="46094">MDRYREGRRKAWINVGLSLLIFWALCVHTHASPQRADANRTIDQPETCRTDEYRSRKGHCCNKCFPGFKLVKECEHKDHRSTCEECPKDEFMENSNKFEKCFRCKICKSENYEKELFPCTTKQNRECGCVDGYFKRKISIETSQCIKCRICGDGMVELRKCMPDSDTECKCKDDHYQHYNGDCRPCKICGDGENCKEHCNRTIQMPTQKPHPGDFKMPLIVLAVIFPACGAGIFALVYILYKRNPRSKMTSGIPESPSSSTTESLMSSDHQDLKSCFRQECSPSFGKDEVFTLQGALPDCVPHEFNTSQFIYFLLDHVPLDRFKELVRCLSVSDRDIERAERDNHTVKEAQYQMLRMWSESGSGGKPGALSYSHLLVMVQTLREMGLAGCAEAIEGKYGIQQA</sequence>
<feature type="domain" description="TNFR-Cys" evidence="10">
    <location>
        <begin position="128"/>
        <end position="169"/>
    </location>
</feature>
<evidence type="ECO:0000256" key="1">
    <source>
        <dbReference type="ARBA" id="ARBA00022703"/>
    </source>
</evidence>
<feature type="repeat" description="TNFR-Cys" evidence="6">
    <location>
        <begin position="128"/>
        <end position="169"/>
    </location>
</feature>
<reference evidence="11" key="3">
    <citation type="submission" date="2025-09" db="UniProtKB">
        <authorList>
            <consortium name="Ensembl"/>
        </authorList>
    </citation>
    <scope>IDENTIFICATION</scope>
</reference>
<dbReference type="GO" id="GO:0006915">
    <property type="term" value="P:apoptotic process"/>
    <property type="evidence" value="ECO:0007669"/>
    <property type="project" value="UniProtKB-KW"/>
</dbReference>
<keyword evidence="7" id="KW-0812">Transmembrane</keyword>
<dbReference type="RefSeq" id="XP_018593325.1">
    <property type="nucleotide sequence ID" value="XM_018737809.2"/>
</dbReference>
<dbReference type="KEGG" id="sfm:108925658"/>
<evidence type="ECO:0000256" key="5">
    <source>
        <dbReference type="ARBA" id="ARBA00023180"/>
    </source>
</evidence>
<dbReference type="CTD" id="7132"/>
<keyword evidence="4 6" id="KW-1015">Disulfide bond</keyword>
<dbReference type="Gene3D" id="1.10.533.10">
    <property type="entry name" value="Death Domain, Fas"/>
    <property type="match status" value="1"/>
</dbReference>
<feature type="disulfide bond" evidence="6">
    <location>
        <begin position="148"/>
        <end position="161"/>
    </location>
</feature>
<dbReference type="Gene3D" id="2.10.50.10">
    <property type="entry name" value="Tumor Necrosis Factor Receptor, subunit A, domain 2"/>
    <property type="match status" value="3"/>
</dbReference>
<dbReference type="GO" id="GO:0045121">
    <property type="term" value="C:membrane raft"/>
    <property type="evidence" value="ECO:0007669"/>
    <property type="project" value="TreeGrafter"/>
</dbReference>
<feature type="domain" description="TNFR-Cys" evidence="10">
    <location>
        <begin position="85"/>
        <end position="127"/>
    </location>
</feature>
<evidence type="ECO:0000313" key="12">
    <source>
        <dbReference type="Proteomes" id="UP000694397"/>
    </source>
</evidence>
<feature type="transmembrane region" description="Helical" evidence="7">
    <location>
        <begin position="219"/>
        <end position="241"/>
    </location>
</feature>
<dbReference type="SUPFAM" id="SSF47986">
    <property type="entry name" value="DEATH domain"/>
    <property type="match status" value="1"/>
</dbReference>
<keyword evidence="2 8" id="KW-0732">Signal</keyword>
<evidence type="ECO:0000256" key="4">
    <source>
        <dbReference type="ARBA" id="ARBA00023157"/>
    </source>
</evidence>
<feature type="disulfide bond" evidence="6">
    <location>
        <begin position="86"/>
        <end position="101"/>
    </location>
</feature>
<dbReference type="PROSITE" id="PS50017">
    <property type="entry name" value="DEATH_DOMAIN"/>
    <property type="match status" value="1"/>
</dbReference>
<dbReference type="PANTHER" id="PTHR46861">
    <property type="entry name" value="TUMOR NECROSIS FACTOR RECEPTOR SUPERFAMILY MEMBER 1A"/>
    <property type="match status" value="1"/>
</dbReference>
<dbReference type="InterPro" id="IPR011029">
    <property type="entry name" value="DEATH-like_dom_sf"/>
</dbReference>
<evidence type="ECO:0000259" key="9">
    <source>
        <dbReference type="PROSITE" id="PS50017"/>
    </source>
</evidence>
<dbReference type="Ensembl" id="ENSSFOT00015042321.1">
    <property type="protein sequence ID" value="ENSSFOP00015043557.1"/>
    <property type="gene ID" value="ENSSFOG00015026646.1"/>
</dbReference>
<feature type="disulfide bond" evidence="6">
    <location>
        <begin position="151"/>
        <end position="169"/>
    </location>
</feature>
<dbReference type="InterPro" id="IPR052493">
    <property type="entry name" value="TNFRSF1A"/>
</dbReference>
<feature type="repeat" description="TNFR-Cys" evidence="6">
    <location>
        <begin position="85"/>
        <end position="127"/>
    </location>
</feature>
<protein>
    <submittedName>
        <fullName evidence="11">Tumor necrosis factor receptor superfamily, member 1a</fullName>
    </submittedName>
</protein>
<dbReference type="Pfam" id="PF00531">
    <property type="entry name" value="Death"/>
    <property type="match status" value="1"/>
</dbReference>
<dbReference type="PANTHER" id="PTHR46861:SF1">
    <property type="entry name" value="TUMOR NECROSIS FACTOR RECEPTOR SUPERFAMILY MEMBER 1A"/>
    <property type="match status" value="1"/>
</dbReference>
<name>A0A8C9T8K6_SCLFO</name>
<keyword evidence="5" id="KW-0325">Glycoprotein</keyword>
<feature type="chain" id="PRO_5034563086" evidence="8">
    <location>
        <begin position="32"/>
        <end position="403"/>
    </location>
</feature>
<dbReference type="GO" id="GO:0005031">
    <property type="term" value="F:tumor necrosis factor receptor activity"/>
    <property type="evidence" value="ECO:0007669"/>
    <property type="project" value="TreeGrafter"/>
</dbReference>
<dbReference type="InterPro" id="IPR001368">
    <property type="entry name" value="TNFR/NGFR_Cys_rich_reg"/>
</dbReference>
<evidence type="ECO:0000259" key="10">
    <source>
        <dbReference type="PROSITE" id="PS50050"/>
    </source>
</evidence>
<dbReference type="OrthoDB" id="9408020at2759"/>